<dbReference type="AlphaFoldDB" id="A0A9Q0EDT7"/>
<evidence type="ECO:0000259" key="4">
    <source>
        <dbReference type="PROSITE" id="PS51393"/>
    </source>
</evidence>
<dbReference type="GO" id="GO:0016702">
    <property type="term" value="F:oxidoreductase activity, acting on single donors with incorporation of molecular oxygen, incorporation of two atoms of oxygen"/>
    <property type="evidence" value="ECO:0007669"/>
    <property type="project" value="InterPro"/>
</dbReference>
<comment type="caution">
    <text evidence="5">The sequence shown here is derived from an EMBL/GenBank/DDBJ whole genome shotgun (WGS) entry which is preliminary data.</text>
</comment>
<dbReference type="EMBL" id="JANIIK010000042">
    <property type="protein sequence ID" value="KAJ3606247.1"/>
    <property type="molecule type" value="Genomic_DNA"/>
</dbReference>
<evidence type="ECO:0000313" key="5">
    <source>
        <dbReference type="EMBL" id="KAJ3606247.1"/>
    </source>
</evidence>
<keyword evidence="2" id="KW-0223">Dioxygenase</keyword>
<reference evidence="5" key="1">
    <citation type="submission" date="2022-07" db="EMBL/GenBank/DDBJ databases">
        <title>Chromosome-level genome of Muraenolepis orangiensis.</title>
        <authorList>
            <person name="Kim J."/>
        </authorList>
    </citation>
    <scope>NUCLEOTIDE SEQUENCE</scope>
    <source>
        <strain evidence="5">KU_S4_2022</strain>
        <tissue evidence="5">Muscle</tissue>
    </source>
</reference>
<evidence type="ECO:0000313" key="6">
    <source>
        <dbReference type="Proteomes" id="UP001148018"/>
    </source>
</evidence>
<dbReference type="PANTHER" id="PTHR11771">
    <property type="entry name" value="LIPOXYGENASE"/>
    <property type="match status" value="1"/>
</dbReference>
<dbReference type="PROSITE" id="PS51393">
    <property type="entry name" value="LIPOXYGENASE_3"/>
    <property type="match status" value="1"/>
</dbReference>
<dbReference type="Proteomes" id="UP001148018">
    <property type="component" value="Unassembled WGS sequence"/>
</dbReference>
<dbReference type="Gene3D" id="1.20.245.10">
    <property type="entry name" value="Lipoxygenase-1, Domain 5"/>
    <property type="match status" value="2"/>
</dbReference>
<dbReference type="InterPro" id="IPR000907">
    <property type="entry name" value="LipOase"/>
</dbReference>
<dbReference type="SUPFAM" id="SSF48484">
    <property type="entry name" value="Lipoxigenase"/>
    <property type="match status" value="2"/>
</dbReference>
<evidence type="ECO:0000256" key="2">
    <source>
        <dbReference type="ARBA" id="ARBA00022964"/>
    </source>
</evidence>
<protein>
    <recommendedName>
        <fullName evidence="4">Lipoxygenase domain-containing protein</fullName>
    </recommendedName>
</protein>
<organism evidence="5 6">
    <name type="scientific">Muraenolepis orangiensis</name>
    <name type="common">Patagonian moray cod</name>
    <dbReference type="NCBI Taxonomy" id="630683"/>
    <lineage>
        <taxon>Eukaryota</taxon>
        <taxon>Metazoa</taxon>
        <taxon>Chordata</taxon>
        <taxon>Craniata</taxon>
        <taxon>Vertebrata</taxon>
        <taxon>Euteleostomi</taxon>
        <taxon>Actinopterygii</taxon>
        <taxon>Neopterygii</taxon>
        <taxon>Teleostei</taxon>
        <taxon>Neoteleostei</taxon>
        <taxon>Acanthomorphata</taxon>
        <taxon>Zeiogadaria</taxon>
        <taxon>Gadariae</taxon>
        <taxon>Gadiformes</taxon>
        <taxon>Muraenolepidoidei</taxon>
        <taxon>Muraenolepididae</taxon>
        <taxon>Muraenolepis</taxon>
    </lineage>
</organism>
<keyword evidence="1" id="KW-0479">Metal-binding</keyword>
<evidence type="ECO:0000256" key="3">
    <source>
        <dbReference type="ARBA" id="ARBA00023002"/>
    </source>
</evidence>
<dbReference type="GO" id="GO:0034440">
    <property type="term" value="P:lipid oxidation"/>
    <property type="evidence" value="ECO:0007669"/>
    <property type="project" value="InterPro"/>
</dbReference>
<evidence type="ECO:0000256" key="1">
    <source>
        <dbReference type="ARBA" id="ARBA00022723"/>
    </source>
</evidence>
<proteinExistence type="predicted"/>
<dbReference type="InterPro" id="IPR013819">
    <property type="entry name" value="LipOase_C"/>
</dbReference>
<dbReference type="GO" id="GO:0046872">
    <property type="term" value="F:metal ion binding"/>
    <property type="evidence" value="ECO:0007669"/>
    <property type="project" value="UniProtKB-KW"/>
</dbReference>
<feature type="domain" description="Lipoxygenase" evidence="4">
    <location>
        <begin position="1"/>
        <end position="179"/>
    </location>
</feature>
<keyword evidence="3" id="KW-0560">Oxidoreductase</keyword>
<keyword evidence="6" id="KW-1185">Reference proteome</keyword>
<sequence length="179" mass="20975">MSICEQGIHYSHNVAPILTYILFFIRFRASELELKGLRDSEEQWESFDSIKKVYDLYRTPISDYVIEHWRDDDFFGNQFMNGPNPNFIKRCSELPDNFPVTEEMVKPFLASGSSLANEMTTTLGRYPEERFDESTPKQIIKRFQVELSRLSKAITRRNSGLQLPYNYLNPDQIENSVTI</sequence>
<dbReference type="Gene3D" id="3.10.450.60">
    <property type="match status" value="1"/>
</dbReference>
<name>A0A9Q0EDT7_9TELE</name>
<dbReference type="OrthoDB" id="407298at2759"/>
<gene>
    <name evidence="5" type="ORF">NHX12_025767</name>
</gene>
<accession>A0A9Q0EDT7</accession>
<dbReference type="InterPro" id="IPR036226">
    <property type="entry name" value="LipOase_C_sf"/>
</dbReference>